<organism evidence="1 2">
    <name type="scientific">Mycena rosella</name>
    <name type="common">Pink bonnet</name>
    <name type="synonym">Agaricus rosellus</name>
    <dbReference type="NCBI Taxonomy" id="1033263"/>
    <lineage>
        <taxon>Eukaryota</taxon>
        <taxon>Fungi</taxon>
        <taxon>Dikarya</taxon>
        <taxon>Basidiomycota</taxon>
        <taxon>Agaricomycotina</taxon>
        <taxon>Agaricomycetes</taxon>
        <taxon>Agaricomycetidae</taxon>
        <taxon>Agaricales</taxon>
        <taxon>Marasmiineae</taxon>
        <taxon>Mycenaceae</taxon>
        <taxon>Mycena</taxon>
    </lineage>
</organism>
<dbReference type="Proteomes" id="UP001221757">
    <property type="component" value="Unassembled WGS sequence"/>
</dbReference>
<proteinExistence type="predicted"/>
<sequence length="275" mass="31371">MRLFAVSITRVSRESCCPRYFLPFPALTTFDIIVGCLRLSHKYEVDHLRRRALIHLSSRYRTTLAEFDSSWYGDSNQRQRPSENIVSCPISHKVRTGFHIYAIHLAREVDAFWVLPHAFYCLSSCFPNVIAGEISNGGVGNGAPTTLSVQDQGSFLQGHAIQTRAAMDIANFLTYQLYIEGCSSRLHCYRVRLRAIEDSREMIQHRSPIPLDIWGEDDWESFLWDLCPACLAVLKTTHAEARQKLWDALPSMYRLPSWAELEKMKVAAIGNSLLC</sequence>
<dbReference type="AlphaFoldDB" id="A0AAD7DEK1"/>
<evidence type="ECO:0000313" key="2">
    <source>
        <dbReference type="Proteomes" id="UP001221757"/>
    </source>
</evidence>
<comment type="caution">
    <text evidence="1">The sequence shown here is derived from an EMBL/GenBank/DDBJ whole genome shotgun (WGS) entry which is preliminary data.</text>
</comment>
<name>A0AAD7DEK1_MYCRO</name>
<dbReference type="EMBL" id="JARKIE010000069">
    <property type="protein sequence ID" value="KAJ7689832.1"/>
    <property type="molecule type" value="Genomic_DNA"/>
</dbReference>
<accession>A0AAD7DEK1</accession>
<reference evidence="1" key="1">
    <citation type="submission" date="2023-03" db="EMBL/GenBank/DDBJ databases">
        <title>Massive genome expansion in bonnet fungi (Mycena s.s.) driven by repeated elements and novel gene families across ecological guilds.</title>
        <authorList>
            <consortium name="Lawrence Berkeley National Laboratory"/>
            <person name="Harder C.B."/>
            <person name="Miyauchi S."/>
            <person name="Viragh M."/>
            <person name="Kuo A."/>
            <person name="Thoen E."/>
            <person name="Andreopoulos B."/>
            <person name="Lu D."/>
            <person name="Skrede I."/>
            <person name="Drula E."/>
            <person name="Henrissat B."/>
            <person name="Morin E."/>
            <person name="Kohler A."/>
            <person name="Barry K."/>
            <person name="LaButti K."/>
            <person name="Morin E."/>
            <person name="Salamov A."/>
            <person name="Lipzen A."/>
            <person name="Mereny Z."/>
            <person name="Hegedus B."/>
            <person name="Baldrian P."/>
            <person name="Stursova M."/>
            <person name="Weitz H."/>
            <person name="Taylor A."/>
            <person name="Grigoriev I.V."/>
            <person name="Nagy L.G."/>
            <person name="Martin F."/>
            <person name="Kauserud H."/>
        </authorList>
    </citation>
    <scope>NUCLEOTIDE SEQUENCE</scope>
    <source>
        <strain evidence="1">CBHHK067</strain>
    </source>
</reference>
<evidence type="ECO:0000313" key="1">
    <source>
        <dbReference type="EMBL" id="KAJ7689832.1"/>
    </source>
</evidence>
<gene>
    <name evidence="1" type="ORF">B0H17DRAFT_1065952</name>
</gene>
<keyword evidence="2" id="KW-1185">Reference proteome</keyword>
<protein>
    <submittedName>
        <fullName evidence="1">Uncharacterized protein</fullName>
    </submittedName>
</protein>